<name>L7JUK6_TRAHO</name>
<keyword evidence="1" id="KW-0175">Coiled coil</keyword>
<sequence length="468" mass="56566">VQSKLEIDLYKLNRLSAELEDVQNMNNTYETEINNKEKLRDALSELVRMLEIDEKYFSYFENDNYGDAMVMSRIEESLYMFDCVLGCQKDDHRVYAYNLNDFNLKVANEFKKRILDVKKTFYKKFGHFFTKKLNSYKSKSKGELKIHKDIYDEVIKYKSFMTQEYVEIYIKCMKKLYSHEFRYHLESVFDILKRKKNVTLSVNLNVIFQSLLLIRECEYDFIRKISKKSTETHEQKNDEQSSEDETNSVYFATHFKDMDIFDDVVIMIQTFLADLYELDRFQTIIALGDSIQHYREKTKEELRSGFYERFLESVLNNYKNLRKDFVRLAISKYKGENKKKTIQFFNKVILSTKDDELREKMVHYHTKLVLKLSKDYKTDFQHVLRKFECVYPIRKCTDYYFLLVEEMKKIIIDEMFAVELDYVRIKKNVGYIMRMDDEEMRNAALKIFKGVVKDNTNDAEYRRIEPYF</sequence>
<dbReference type="OMA" id="IRECEYD"/>
<dbReference type="OrthoDB" id="27109at2759"/>
<gene>
    <name evidence="2" type="ORF">THOM_1878</name>
</gene>
<feature type="coiled-coil region" evidence="1">
    <location>
        <begin position="12"/>
        <end position="53"/>
    </location>
</feature>
<dbReference type="EMBL" id="JH993985">
    <property type="protein sequence ID" value="ELQ75148.1"/>
    <property type="molecule type" value="Genomic_DNA"/>
</dbReference>
<organism evidence="2 3">
    <name type="scientific">Trachipleistophora hominis</name>
    <name type="common">Microsporidian parasite</name>
    <dbReference type="NCBI Taxonomy" id="72359"/>
    <lineage>
        <taxon>Eukaryota</taxon>
        <taxon>Fungi</taxon>
        <taxon>Fungi incertae sedis</taxon>
        <taxon>Microsporidia</taxon>
        <taxon>Pleistophoridae</taxon>
        <taxon>Trachipleistophora</taxon>
    </lineage>
</organism>
<dbReference type="InParanoid" id="L7JUK6"/>
<protein>
    <submittedName>
        <fullName evidence="2">Putative Exocyst complex, component Exoc1 protein</fullName>
    </submittedName>
</protein>
<proteinExistence type="predicted"/>
<reference evidence="2 3" key="1">
    <citation type="journal article" date="2012" name="PLoS Pathog.">
        <title>The genome of the obligate intracellular parasite Trachipleistophora hominis: new insights into microsporidian genome dynamics and reductive evolution.</title>
        <authorList>
            <person name="Heinz E."/>
            <person name="Williams T.A."/>
            <person name="Nakjang S."/>
            <person name="Noel C.J."/>
            <person name="Swan D.C."/>
            <person name="Goldberg A.V."/>
            <person name="Harris S.R."/>
            <person name="Weinmaier T."/>
            <person name="Markert S."/>
            <person name="Becher D."/>
            <person name="Bernhardt J."/>
            <person name="Dagan T."/>
            <person name="Hacker C."/>
            <person name="Lucocq J.M."/>
            <person name="Schweder T."/>
            <person name="Rattei T."/>
            <person name="Hall N."/>
            <person name="Hirt R.P."/>
            <person name="Embley T.M."/>
        </authorList>
    </citation>
    <scope>NUCLEOTIDE SEQUENCE [LARGE SCALE GENOMIC DNA]</scope>
</reference>
<evidence type="ECO:0000313" key="2">
    <source>
        <dbReference type="EMBL" id="ELQ75148.1"/>
    </source>
</evidence>
<evidence type="ECO:0000256" key="1">
    <source>
        <dbReference type="SAM" id="Coils"/>
    </source>
</evidence>
<dbReference type="VEuPathDB" id="MicrosporidiaDB:THOM_1878"/>
<keyword evidence="3" id="KW-1185">Reference proteome</keyword>
<dbReference type="AlphaFoldDB" id="L7JUK6"/>
<feature type="non-terminal residue" evidence="2">
    <location>
        <position position="1"/>
    </location>
</feature>
<accession>L7JUK6</accession>
<dbReference type="Proteomes" id="UP000011185">
    <property type="component" value="Unassembled WGS sequence"/>
</dbReference>
<dbReference type="STRING" id="72359.L7JUK6"/>
<dbReference type="HOGENOM" id="CLU_041566_0_0_1"/>
<evidence type="ECO:0000313" key="3">
    <source>
        <dbReference type="Proteomes" id="UP000011185"/>
    </source>
</evidence>